<dbReference type="PANTHER" id="PTHR30250">
    <property type="entry name" value="PST FAMILY PREDICTED COLANIC ACID TRANSPORTER"/>
    <property type="match status" value="1"/>
</dbReference>
<keyword evidence="3 6" id="KW-0812">Transmembrane</keyword>
<feature type="transmembrane region" description="Helical" evidence="6">
    <location>
        <begin position="146"/>
        <end position="166"/>
    </location>
</feature>
<dbReference type="RefSeq" id="WP_146915227.1">
    <property type="nucleotide sequence ID" value="NZ_CP042430.1"/>
</dbReference>
<feature type="transmembrane region" description="Helical" evidence="6">
    <location>
        <begin position="281"/>
        <end position="307"/>
    </location>
</feature>
<dbReference type="Proteomes" id="UP000321805">
    <property type="component" value="Chromosome"/>
</dbReference>
<keyword evidence="8" id="KW-1185">Reference proteome</keyword>
<evidence type="ECO:0000256" key="2">
    <source>
        <dbReference type="ARBA" id="ARBA00022475"/>
    </source>
</evidence>
<evidence type="ECO:0000256" key="5">
    <source>
        <dbReference type="ARBA" id="ARBA00023136"/>
    </source>
</evidence>
<feature type="transmembrane region" description="Helical" evidence="6">
    <location>
        <begin position="249"/>
        <end position="269"/>
    </location>
</feature>
<evidence type="ECO:0000256" key="3">
    <source>
        <dbReference type="ARBA" id="ARBA00022692"/>
    </source>
</evidence>
<evidence type="ECO:0000256" key="6">
    <source>
        <dbReference type="SAM" id="Phobius"/>
    </source>
</evidence>
<feature type="transmembrane region" description="Helical" evidence="6">
    <location>
        <begin position="414"/>
        <end position="433"/>
    </location>
</feature>
<keyword evidence="2" id="KW-1003">Cell membrane</keyword>
<dbReference type="EMBL" id="CP042430">
    <property type="protein sequence ID" value="QEC46239.1"/>
    <property type="molecule type" value="Genomic_DNA"/>
</dbReference>
<evidence type="ECO:0000256" key="4">
    <source>
        <dbReference type="ARBA" id="ARBA00022989"/>
    </source>
</evidence>
<keyword evidence="5 6" id="KW-0472">Membrane</keyword>
<name>A0A5B8TZT2_9ACTN</name>
<feature type="transmembrane region" description="Helical" evidence="6">
    <location>
        <begin position="389"/>
        <end position="408"/>
    </location>
</feature>
<dbReference type="GO" id="GO:0005886">
    <property type="term" value="C:plasma membrane"/>
    <property type="evidence" value="ECO:0007669"/>
    <property type="project" value="UniProtKB-SubCell"/>
</dbReference>
<gene>
    <name evidence="7" type="ORF">FSW04_00725</name>
</gene>
<reference evidence="7 8" key="1">
    <citation type="journal article" date="2018" name="J. Microbiol.">
        <title>Baekduia soli gen. nov., sp. nov., a novel bacterium isolated from the soil of Baekdu Mountain and proposal of a novel family name, Baekduiaceae fam. nov.</title>
        <authorList>
            <person name="An D.S."/>
            <person name="Siddiqi M.Z."/>
            <person name="Kim K.H."/>
            <person name="Yu H.S."/>
            <person name="Im W.T."/>
        </authorList>
    </citation>
    <scope>NUCLEOTIDE SEQUENCE [LARGE SCALE GENOMIC DNA]</scope>
    <source>
        <strain evidence="7 8">BR7-21</strain>
    </source>
</reference>
<feature type="transmembrane region" description="Helical" evidence="6">
    <location>
        <begin position="319"/>
        <end position="340"/>
    </location>
</feature>
<dbReference type="KEGG" id="bsol:FSW04_00725"/>
<evidence type="ECO:0000256" key="1">
    <source>
        <dbReference type="ARBA" id="ARBA00004651"/>
    </source>
</evidence>
<protein>
    <recommendedName>
        <fullName evidence="9">Oligosaccharide flippase family protein</fullName>
    </recommendedName>
</protein>
<evidence type="ECO:0000313" key="7">
    <source>
        <dbReference type="EMBL" id="QEC46239.1"/>
    </source>
</evidence>
<feature type="transmembrane region" description="Helical" evidence="6">
    <location>
        <begin position="68"/>
        <end position="91"/>
    </location>
</feature>
<keyword evidence="4 6" id="KW-1133">Transmembrane helix</keyword>
<dbReference type="AlphaFoldDB" id="A0A5B8TZT2"/>
<feature type="transmembrane region" description="Helical" evidence="6">
    <location>
        <begin position="27"/>
        <end position="48"/>
    </location>
</feature>
<accession>A0A5B8TZT2</accession>
<dbReference type="OrthoDB" id="5140599at2"/>
<comment type="subcellular location">
    <subcellularLocation>
        <location evidence="1">Cell membrane</location>
        <topology evidence="1">Multi-pass membrane protein</topology>
    </subcellularLocation>
</comment>
<proteinExistence type="predicted"/>
<sequence length="449" mass="46785">MSTDLSQHADGAPIDARAAESPGGRRILGVSVGATLAMMTLTLLASVVNYGSNLVFSRILTPAGYGDFTALIALTVIAAVPSGAAQTVVADRLAAYSALGDTRTIAYLIRHAAAHVLLYATVLGLVYIATIPLITDLMGLQSTGSAIALAPMLILSFFTPVAFGILQGLERYVALGLVMLWIAISRIIFGVPWALSNFGHGPGGAFLGMAVGNLTAVLAVWWIVRHQRAPAGTGAARAGIRRRMDTKTVAAGGAFMGFAFLSNFDVILAKLVLDGHSSGEYAALATIEKIVVFLPGAVALLMVPSAAKARASAGSARRVLRVSAMAVLGATALVALPAIIAPRFIIETMFGSGYSQASGGVIPIALAGLGLALLYLLVVYTVAINDRRWVLLLVGGMGLQVVAILLYHRSPTQVATAQAVTVWLVLLINEILFHPLVRATRWARLGVTA</sequence>
<dbReference type="InterPro" id="IPR050833">
    <property type="entry name" value="Poly_Biosynth_Transport"/>
</dbReference>
<feature type="transmembrane region" description="Helical" evidence="6">
    <location>
        <begin position="173"/>
        <end position="193"/>
    </location>
</feature>
<organism evidence="7 8">
    <name type="scientific">Baekduia soli</name>
    <dbReference type="NCBI Taxonomy" id="496014"/>
    <lineage>
        <taxon>Bacteria</taxon>
        <taxon>Bacillati</taxon>
        <taxon>Actinomycetota</taxon>
        <taxon>Thermoleophilia</taxon>
        <taxon>Solirubrobacterales</taxon>
        <taxon>Baekduiaceae</taxon>
        <taxon>Baekduia</taxon>
    </lineage>
</organism>
<evidence type="ECO:0008006" key="9">
    <source>
        <dbReference type="Google" id="ProtNLM"/>
    </source>
</evidence>
<feature type="transmembrane region" description="Helical" evidence="6">
    <location>
        <begin position="360"/>
        <end position="382"/>
    </location>
</feature>
<feature type="transmembrane region" description="Helical" evidence="6">
    <location>
        <begin position="112"/>
        <end position="134"/>
    </location>
</feature>
<dbReference type="PANTHER" id="PTHR30250:SF28">
    <property type="entry name" value="POLYSACCHARIDE BIOSYNTHESIS PROTEIN"/>
    <property type="match status" value="1"/>
</dbReference>
<evidence type="ECO:0000313" key="8">
    <source>
        <dbReference type="Proteomes" id="UP000321805"/>
    </source>
</evidence>
<feature type="transmembrane region" description="Helical" evidence="6">
    <location>
        <begin position="205"/>
        <end position="224"/>
    </location>
</feature>